<evidence type="ECO:0000313" key="2">
    <source>
        <dbReference type="Proteomes" id="UP000641932"/>
    </source>
</evidence>
<evidence type="ECO:0000313" key="1">
    <source>
        <dbReference type="EMBL" id="GGO96657.1"/>
    </source>
</evidence>
<dbReference type="EMBL" id="BMMS01000030">
    <property type="protein sequence ID" value="GGO96657.1"/>
    <property type="molecule type" value="Genomic_DNA"/>
</dbReference>
<sequence>MAVVAARDANHHAGPACEGRAAKLLAHVVRGTRVRGEAAQASEFA</sequence>
<dbReference type="RefSeq" id="WP_189134725.1">
    <property type="nucleotide sequence ID" value="NZ_BMMS01000030.1"/>
</dbReference>
<keyword evidence="2" id="KW-1185">Reference proteome</keyword>
<protein>
    <submittedName>
        <fullName evidence="1">Uncharacterized protein</fullName>
    </submittedName>
</protein>
<comment type="caution">
    <text evidence="1">The sequence shown here is derived from an EMBL/GenBank/DDBJ whole genome shotgun (WGS) entry which is preliminary data.</text>
</comment>
<name>A0A917ZVT3_9ACTN</name>
<organism evidence="1 2">
    <name type="scientific">Wenjunlia tyrosinilytica</name>
    <dbReference type="NCBI Taxonomy" id="1544741"/>
    <lineage>
        <taxon>Bacteria</taxon>
        <taxon>Bacillati</taxon>
        <taxon>Actinomycetota</taxon>
        <taxon>Actinomycetes</taxon>
        <taxon>Kitasatosporales</taxon>
        <taxon>Streptomycetaceae</taxon>
        <taxon>Wenjunlia</taxon>
    </lineage>
</organism>
<reference evidence="1" key="2">
    <citation type="submission" date="2020-09" db="EMBL/GenBank/DDBJ databases">
        <authorList>
            <person name="Sun Q."/>
            <person name="Zhou Y."/>
        </authorList>
    </citation>
    <scope>NUCLEOTIDE SEQUENCE</scope>
    <source>
        <strain evidence="1">CGMCC 4.7201</strain>
    </source>
</reference>
<dbReference type="Proteomes" id="UP000641932">
    <property type="component" value="Unassembled WGS sequence"/>
</dbReference>
<gene>
    <name evidence="1" type="ORF">GCM10012280_56660</name>
</gene>
<proteinExistence type="predicted"/>
<dbReference type="AlphaFoldDB" id="A0A917ZVT3"/>
<reference evidence="1" key="1">
    <citation type="journal article" date="2014" name="Int. J. Syst. Evol. Microbiol.">
        <title>Complete genome sequence of Corynebacterium casei LMG S-19264T (=DSM 44701T), isolated from a smear-ripened cheese.</title>
        <authorList>
            <consortium name="US DOE Joint Genome Institute (JGI-PGF)"/>
            <person name="Walter F."/>
            <person name="Albersmeier A."/>
            <person name="Kalinowski J."/>
            <person name="Ruckert C."/>
        </authorList>
    </citation>
    <scope>NUCLEOTIDE SEQUENCE</scope>
    <source>
        <strain evidence="1">CGMCC 4.7201</strain>
    </source>
</reference>
<accession>A0A917ZVT3</accession>